<proteinExistence type="predicted"/>
<organism evidence="1 2">
    <name type="scientific">Phlyctema vagabunda</name>
    <dbReference type="NCBI Taxonomy" id="108571"/>
    <lineage>
        <taxon>Eukaryota</taxon>
        <taxon>Fungi</taxon>
        <taxon>Dikarya</taxon>
        <taxon>Ascomycota</taxon>
        <taxon>Pezizomycotina</taxon>
        <taxon>Leotiomycetes</taxon>
        <taxon>Helotiales</taxon>
        <taxon>Dermateaceae</taxon>
        <taxon>Phlyctema</taxon>
    </lineage>
</organism>
<comment type="caution">
    <text evidence="1">The sequence shown here is derived from an EMBL/GenBank/DDBJ whole genome shotgun (WGS) entry which is preliminary data.</text>
</comment>
<reference evidence="1 2" key="1">
    <citation type="submission" date="2024-06" db="EMBL/GenBank/DDBJ databases">
        <title>Complete genome of Phlyctema vagabunda strain 19-DSS-EL-015.</title>
        <authorList>
            <person name="Fiorenzani C."/>
        </authorList>
    </citation>
    <scope>NUCLEOTIDE SEQUENCE [LARGE SCALE GENOMIC DNA]</scope>
    <source>
        <strain evidence="1 2">19-DSS-EL-015</strain>
    </source>
</reference>
<sequence>MYVKKFFRSARYLAIAAALTDVLRPADAQKISAQDDKPAPLLQRNLATKRSADFSHYQDEAGERTKYTRRFYCLGSCELIRIHAHIPNAPPAEETKLKKHRCKQGTTRHFAEDRFKLPQDCILQDDLAWDLRAYYRCHDLPESFVHNWISTQPIRPVRERNTTSPYLVRSALSHSRRHALRKLGTPYTWFLDQRTNLQIRRIYEPIALRTLPDLTRRNHDQLGGLTIVR</sequence>
<name>A0ABR4PVH1_9HELO</name>
<dbReference type="Proteomes" id="UP001629113">
    <property type="component" value="Unassembled WGS sequence"/>
</dbReference>
<gene>
    <name evidence="1" type="ORF">PVAG01_00871</name>
</gene>
<keyword evidence="2" id="KW-1185">Reference proteome</keyword>
<accession>A0ABR4PVH1</accession>
<evidence type="ECO:0000313" key="2">
    <source>
        <dbReference type="Proteomes" id="UP001629113"/>
    </source>
</evidence>
<protein>
    <submittedName>
        <fullName evidence="1">Uncharacterized protein</fullName>
    </submittedName>
</protein>
<dbReference type="EMBL" id="JBFCZG010000001">
    <property type="protein sequence ID" value="KAL3427362.1"/>
    <property type="molecule type" value="Genomic_DNA"/>
</dbReference>
<evidence type="ECO:0000313" key="1">
    <source>
        <dbReference type="EMBL" id="KAL3427362.1"/>
    </source>
</evidence>